<dbReference type="GO" id="GO:0005736">
    <property type="term" value="C:RNA polymerase I complex"/>
    <property type="evidence" value="ECO:0007669"/>
    <property type="project" value="TreeGrafter"/>
</dbReference>
<dbReference type="GO" id="GO:0006351">
    <property type="term" value="P:DNA-templated transcription"/>
    <property type="evidence" value="ECO:0007669"/>
    <property type="project" value="InterPro"/>
</dbReference>
<feature type="domain" description="START" evidence="5">
    <location>
        <begin position="57"/>
        <end position="165"/>
    </location>
</feature>
<sequence>MGQPLPNSSLELGVGNSGFGGIATIPETLPLGPPDFGVGISSPLPVVPPTKATMNVIPIERSMYSELALAAMDELVKMAQNDEPLWLGSLEGGREILNHVEYARIFTPVIGMKPKGFVTEASRATGMVIINSLALVETLMVSNKWAEMFPCMIARTSTTDVISNGIGGTRNGALQLPGKEVIVAAVGVYVLGVASAIFLNFAERLYVKATGLVYFAAAKMVETLFEDIFRVEGLNPDGKKFDKVTRITAKSEQFDMLMVLDINSDIYPMHVGEKFMMVLASTLNLDGTPDTGYFNPGNRKSLADKFDYVMQGKLYRISEESSHKQVKADMYVSFGGLLMMLKGDPSIAARFELDQRLFILVRKV</sequence>
<keyword evidence="4" id="KW-0812">Transmembrane</keyword>
<protein>
    <recommendedName>
        <fullName evidence="5">START domain-containing protein</fullName>
    </recommendedName>
</protein>
<evidence type="ECO:0000313" key="7">
    <source>
        <dbReference type="Proteomes" id="UP000834106"/>
    </source>
</evidence>
<feature type="transmembrane region" description="Helical" evidence="4">
    <location>
        <begin position="181"/>
        <end position="202"/>
    </location>
</feature>
<dbReference type="GO" id="GO:0005665">
    <property type="term" value="C:RNA polymerase II, core complex"/>
    <property type="evidence" value="ECO:0007669"/>
    <property type="project" value="UniProtKB-ARBA"/>
</dbReference>
<dbReference type="GO" id="GO:0003899">
    <property type="term" value="F:DNA-directed RNA polymerase activity"/>
    <property type="evidence" value="ECO:0007669"/>
    <property type="project" value="InterPro"/>
</dbReference>
<dbReference type="Pfam" id="PF03870">
    <property type="entry name" value="RNA_pol_Rpb8"/>
    <property type="match status" value="1"/>
</dbReference>
<dbReference type="FunFam" id="2.40.50.140:FF:000073">
    <property type="entry name" value="DNA-directed RNA polymerases I, II, and III subunit RPABC3"/>
    <property type="match status" value="1"/>
</dbReference>
<accession>A0AAD2A1V2</accession>
<dbReference type="InterPro" id="IPR005570">
    <property type="entry name" value="RPABC3"/>
</dbReference>
<evidence type="ECO:0000256" key="2">
    <source>
        <dbReference type="ARBA" id="ARBA00008912"/>
    </source>
</evidence>
<dbReference type="InterPro" id="IPR012340">
    <property type="entry name" value="NA-bd_OB-fold"/>
</dbReference>
<dbReference type="GO" id="GO:0000419">
    <property type="term" value="C:RNA polymerase V complex"/>
    <property type="evidence" value="ECO:0007669"/>
    <property type="project" value="UniProtKB-ARBA"/>
</dbReference>
<evidence type="ECO:0000256" key="3">
    <source>
        <dbReference type="ARBA" id="ARBA00023242"/>
    </source>
</evidence>
<evidence type="ECO:0000256" key="4">
    <source>
        <dbReference type="SAM" id="Phobius"/>
    </source>
</evidence>
<dbReference type="Proteomes" id="UP000834106">
    <property type="component" value="Chromosome 15"/>
</dbReference>
<proteinExistence type="inferred from homology"/>
<dbReference type="PANTHER" id="PTHR10917:SF0">
    <property type="entry name" value="DNA-DIRECTED RNA POLYMERASES I, II, AND III SUBUNIT RPABC3"/>
    <property type="match status" value="1"/>
</dbReference>
<dbReference type="SMART" id="SM00658">
    <property type="entry name" value="RPOL8c"/>
    <property type="match status" value="1"/>
</dbReference>
<comment type="subcellular location">
    <subcellularLocation>
        <location evidence="1">Nucleus</location>
    </subcellularLocation>
</comment>
<comment type="similarity">
    <text evidence="2">Belongs to the eukaryotic RPB8 RNA polymerase subunit family.</text>
</comment>
<gene>
    <name evidence="6" type="ORF">FPE_LOCUS24497</name>
</gene>
<keyword evidence="4" id="KW-1133">Transmembrane helix</keyword>
<dbReference type="PROSITE" id="PS50848">
    <property type="entry name" value="START"/>
    <property type="match status" value="1"/>
</dbReference>
<dbReference type="Gene3D" id="2.40.50.140">
    <property type="entry name" value="Nucleic acid-binding proteins"/>
    <property type="match status" value="1"/>
</dbReference>
<evidence type="ECO:0000256" key="1">
    <source>
        <dbReference type="ARBA" id="ARBA00004123"/>
    </source>
</evidence>
<keyword evidence="4" id="KW-0472">Membrane</keyword>
<keyword evidence="3" id="KW-0539">Nucleus</keyword>
<evidence type="ECO:0000313" key="6">
    <source>
        <dbReference type="EMBL" id="CAI9777067.1"/>
    </source>
</evidence>
<dbReference type="GO" id="GO:0005666">
    <property type="term" value="C:RNA polymerase III complex"/>
    <property type="evidence" value="ECO:0007669"/>
    <property type="project" value="TreeGrafter"/>
</dbReference>
<keyword evidence="7" id="KW-1185">Reference proteome</keyword>
<dbReference type="SUPFAM" id="SSF55961">
    <property type="entry name" value="Bet v1-like"/>
    <property type="match status" value="1"/>
</dbReference>
<name>A0AAD2A1V2_9LAMI</name>
<dbReference type="AlphaFoldDB" id="A0AAD2A1V2"/>
<organism evidence="6 7">
    <name type="scientific">Fraxinus pennsylvanica</name>
    <dbReference type="NCBI Taxonomy" id="56036"/>
    <lineage>
        <taxon>Eukaryota</taxon>
        <taxon>Viridiplantae</taxon>
        <taxon>Streptophyta</taxon>
        <taxon>Embryophyta</taxon>
        <taxon>Tracheophyta</taxon>
        <taxon>Spermatophyta</taxon>
        <taxon>Magnoliopsida</taxon>
        <taxon>eudicotyledons</taxon>
        <taxon>Gunneridae</taxon>
        <taxon>Pentapetalae</taxon>
        <taxon>asterids</taxon>
        <taxon>lamiids</taxon>
        <taxon>Lamiales</taxon>
        <taxon>Oleaceae</taxon>
        <taxon>Oleeae</taxon>
        <taxon>Fraxinus</taxon>
    </lineage>
</organism>
<dbReference type="InterPro" id="IPR002913">
    <property type="entry name" value="START_lipid-bd_dom"/>
</dbReference>
<dbReference type="GO" id="GO:0008289">
    <property type="term" value="F:lipid binding"/>
    <property type="evidence" value="ECO:0007669"/>
    <property type="project" value="InterPro"/>
</dbReference>
<dbReference type="EMBL" id="OU503050">
    <property type="protein sequence ID" value="CAI9777067.1"/>
    <property type="molecule type" value="Genomic_DNA"/>
</dbReference>
<dbReference type="SUPFAM" id="SSF50249">
    <property type="entry name" value="Nucleic acid-binding proteins"/>
    <property type="match status" value="1"/>
</dbReference>
<dbReference type="PANTHER" id="PTHR10917">
    <property type="entry name" value="DNA-DIRECTED RNA POLYMERASES I, II, AND III SUBUNIT RPABC3"/>
    <property type="match status" value="1"/>
</dbReference>
<reference evidence="6" key="1">
    <citation type="submission" date="2023-05" db="EMBL/GenBank/DDBJ databases">
        <authorList>
            <person name="Huff M."/>
        </authorList>
    </citation>
    <scope>NUCLEOTIDE SEQUENCE</scope>
</reference>
<evidence type="ECO:0000259" key="5">
    <source>
        <dbReference type="PROSITE" id="PS50848"/>
    </source>
</evidence>
<dbReference type="Pfam" id="PF01852">
    <property type="entry name" value="START"/>
    <property type="match status" value="1"/>
</dbReference>